<dbReference type="InterPro" id="IPR001584">
    <property type="entry name" value="Integrase_cat-core"/>
</dbReference>
<dbReference type="PANTHER" id="PTHR46889">
    <property type="entry name" value="TRANSPOSASE INSF FOR INSERTION SEQUENCE IS3B-RELATED"/>
    <property type="match status" value="1"/>
</dbReference>
<dbReference type="SUPFAM" id="SSF53098">
    <property type="entry name" value="Ribonuclease H-like"/>
    <property type="match status" value="1"/>
</dbReference>
<dbReference type="Pfam" id="PF13276">
    <property type="entry name" value="HTH_21"/>
    <property type="match status" value="1"/>
</dbReference>
<dbReference type="PANTHER" id="PTHR46889:SF4">
    <property type="entry name" value="TRANSPOSASE INSO FOR INSERTION SEQUENCE ELEMENT IS911B-RELATED"/>
    <property type="match status" value="1"/>
</dbReference>
<reference evidence="4 5" key="1">
    <citation type="submission" date="2020-08" db="EMBL/GenBank/DDBJ databases">
        <title>Genomic Encyclopedia of Type Strains, Phase III (KMG-III): the genomes of soil and plant-associated and newly described type strains.</title>
        <authorList>
            <person name="Whitman W."/>
        </authorList>
    </citation>
    <scope>NUCLEOTIDE SEQUENCE [LARGE SCALE GENOMIC DNA]</scope>
    <source>
        <strain evidence="4 5">CECT 8960</strain>
    </source>
</reference>
<sequence length="394" mass="43603">MSLAAFIADQRTSHHVPHAVACRALTVSESWFYKWNSRRHQQAPTRAEQRRTEVDAAVVEAFEAAHGLHGSPRVHADLRADGWVVSEKTVAKSMARQGLVARGKKRRKNLTRPDKRAVPFPDLVQWDFAASAPNIKWVGDMTEIPTDEGKIYLSTAIDLFSRRLLGYATSAHPDAELAGETMKMAVAARGGKARVAGVIFHSDRGSTYTVHDFTVLCDKLGIRQSMGRTGSCFDNAAAESFFSTLEHEVLSRHHFKTRKEAQQTIVEWVVDFYNRRRRRSSCGMQSRSTTRPLRPTEPHRGVLHGSGGSSQDVGSAADPSSLGSGVADPEEREQRAAGVEVLQVLECEGQAAFLGFVDELAGVEQRVLCEHRRDRQEIERGHVRGRGCSARLIG</sequence>
<dbReference type="PROSITE" id="PS50994">
    <property type="entry name" value="INTEGRASE"/>
    <property type="match status" value="1"/>
</dbReference>
<gene>
    <name evidence="4" type="ORF">FHR82_005141</name>
</gene>
<accession>A0A7W7Q8P9</accession>
<dbReference type="Pfam" id="PF13333">
    <property type="entry name" value="rve_2"/>
    <property type="match status" value="1"/>
</dbReference>
<dbReference type="NCBIfam" id="NF033516">
    <property type="entry name" value="transpos_IS3"/>
    <property type="match status" value="1"/>
</dbReference>
<feature type="domain" description="Integrase catalytic" evidence="3">
    <location>
        <begin position="129"/>
        <end position="300"/>
    </location>
</feature>
<evidence type="ECO:0000313" key="4">
    <source>
        <dbReference type="EMBL" id="MBB4908888.1"/>
    </source>
</evidence>
<dbReference type="InterPro" id="IPR036397">
    <property type="entry name" value="RNaseH_sf"/>
</dbReference>
<dbReference type="InterPro" id="IPR050900">
    <property type="entry name" value="Transposase_IS3/IS150/IS904"/>
</dbReference>
<dbReference type="EMBL" id="JACHJQ010000005">
    <property type="protein sequence ID" value="MBB4908888.1"/>
    <property type="molecule type" value="Genomic_DNA"/>
</dbReference>
<dbReference type="InterPro" id="IPR048020">
    <property type="entry name" value="Transpos_IS3"/>
</dbReference>
<organism evidence="4 5">
    <name type="scientific">Actinophytocola algeriensis</name>
    <dbReference type="NCBI Taxonomy" id="1768010"/>
    <lineage>
        <taxon>Bacteria</taxon>
        <taxon>Bacillati</taxon>
        <taxon>Actinomycetota</taxon>
        <taxon>Actinomycetes</taxon>
        <taxon>Pseudonocardiales</taxon>
        <taxon>Pseudonocardiaceae</taxon>
    </lineage>
</organism>
<dbReference type="InterPro" id="IPR012337">
    <property type="entry name" value="RNaseH-like_sf"/>
</dbReference>
<dbReference type="GO" id="GO:0015074">
    <property type="term" value="P:DNA integration"/>
    <property type="evidence" value="ECO:0007669"/>
    <property type="project" value="InterPro"/>
</dbReference>
<evidence type="ECO:0000259" key="3">
    <source>
        <dbReference type="PROSITE" id="PS50994"/>
    </source>
</evidence>
<comment type="function">
    <text evidence="1">Involved in the transposition of the insertion sequence.</text>
</comment>
<protein>
    <submittedName>
        <fullName evidence="4">Transposase InsO family protein</fullName>
    </submittedName>
</protein>
<feature type="region of interest" description="Disordered" evidence="2">
    <location>
        <begin position="280"/>
        <end position="333"/>
    </location>
</feature>
<feature type="compositionally biased region" description="Polar residues" evidence="2">
    <location>
        <begin position="282"/>
        <end position="291"/>
    </location>
</feature>
<evidence type="ECO:0000313" key="5">
    <source>
        <dbReference type="Proteomes" id="UP000520767"/>
    </source>
</evidence>
<dbReference type="InterPro" id="IPR025948">
    <property type="entry name" value="HTH-like_dom"/>
</dbReference>
<dbReference type="RefSeq" id="WP_221464229.1">
    <property type="nucleotide sequence ID" value="NZ_JACHJQ010000005.1"/>
</dbReference>
<evidence type="ECO:0000256" key="1">
    <source>
        <dbReference type="ARBA" id="ARBA00002286"/>
    </source>
</evidence>
<dbReference type="Pfam" id="PF00665">
    <property type="entry name" value="rve"/>
    <property type="match status" value="1"/>
</dbReference>
<comment type="caution">
    <text evidence="4">The sequence shown here is derived from an EMBL/GenBank/DDBJ whole genome shotgun (WGS) entry which is preliminary data.</text>
</comment>
<dbReference type="AlphaFoldDB" id="A0A7W7Q8P9"/>
<keyword evidence="5" id="KW-1185">Reference proteome</keyword>
<dbReference type="Gene3D" id="3.30.420.10">
    <property type="entry name" value="Ribonuclease H-like superfamily/Ribonuclease H"/>
    <property type="match status" value="1"/>
</dbReference>
<proteinExistence type="predicted"/>
<evidence type="ECO:0000256" key="2">
    <source>
        <dbReference type="SAM" id="MobiDB-lite"/>
    </source>
</evidence>
<name>A0A7W7Q8P9_9PSEU</name>
<dbReference type="GO" id="GO:0003676">
    <property type="term" value="F:nucleic acid binding"/>
    <property type="evidence" value="ECO:0007669"/>
    <property type="project" value="InterPro"/>
</dbReference>
<dbReference type="Proteomes" id="UP000520767">
    <property type="component" value="Unassembled WGS sequence"/>
</dbReference>